<dbReference type="Pfam" id="PF22953">
    <property type="entry name" value="SpnB_Rossmann"/>
    <property type="match status" value="1"/>
</dbReference>
<dbReference type="SMART" id="SM01294">
    <property type="entry name" value="PKS_PP_betabranch"/>
    <property type="match status" value="1"/>
</dbReference>
<evidence type="ECO:0000313" key="7">
    <source>
        <dbReference type="EMBL" id="GLU48157.1"/>
    </source>
</evidence>
<evidence type="ECO:0000313" key="8">
    <source>
        <dbReference type="Proteomes" id="UP001165092"/>
    </source>
</evidence>
<keyword evidence="2" id="KW-0597">Phosphoprotein</keyword>
<dbReference type="Proteomes" id="UP001165092">
    <property type="component" value="Unassembled WGS sequence"/>
</dbReference>
<evidence type="ECO:0000256" key="3">
    <source>
        <dbReference type="ARBA" id="ARBA00022679"/>
    </source>
</evidence>
<evidence type="ECO:0000256" key="2">
    <source>
        <dbReference type="ARBA" id="ARBA00022553"/>
    </source>
</evidence>
<keyword evidence="1" id="KW-0596">Phosphopantetheine</keyword>
<dbReference type="RefSeq" id="WP_285759580.1">
    <property type="nucleotide sequence ID" value="NZ_BSQG01000004.1"/>
</dbReference>
<dbReference type="GO" id="GO:0004312">
    <property type="term" value="F:fatty acid synthase activity"/>
    <property type="evidence" value="ECO:0007669"/>
    <property type="project" value="TreeGrafter"/>
</dbReference>
<dbReference type="SUPFAM" id="SSF47336">
    <property type="entry name" value="ACP-like"/>
    <property type="match status" value="1"/>
</dbReference>
<feature type="domain" description="PKS/mFAS DH" evidence="6">
    <location>
        <begin position="34"/>
        <end position="307"/>
    </location>
</feature>
<feature type="region of interest" description="C-terminal hotdog fold" evidence="4">
    <location>
        <begin position="168"/>
        <end position="307"/>
    </location>
</feature>
<dbReference type="Pfam" id="PF00550">
    <property type="entry name" value="PP-binding"/>
    <property type="match status" value="1"/>
</dbReference>
<comment type="caution">
    <text evidence="4">Lacks conserved residue(s) required for the propagation of feature annotation.</text>
</comment>
<evidence type="ECO:0000259" key="6">
    <source>
        <dbReference type="PROSITE" id="PS52019"/>
    </source>
</evidence>
<dbReference type="EMBL" id="BSQG01000004">
    <property type="protein sequence ID" value="GLU48157.1"/>
    <property type="molecule type" value="Genomic_DNA"/>
</dbReference>
<dbReference type="InterPro" id="IPR050091">
    <property type="entry name" value="PKS_NRPS_Biosynth_Enz"/>
</dbReference>
<dbReference type="Pfam" id="PF14765">
    <property type="entry name" value="PS-DH"/>
    <property type="match status" value="1"/>
</dbReference>
<dbReference type="Gene3D" id="3.40.50.720">
    <property type="entry name" value="NAD(P)-binding Rossmann-like Domain"/>
    <property type="match status" value="1"/>
</dbReference>
<evidence type="ECO:0000256" key="4">
    <source>
        <dbReference type="PROSITE-ProRule" id="PRU01363"/>
    </source>
</evidence>
<dbReference type="AlphaFoldDB" id="A0A9W6P6Y2"/>
<evidence type="ECO:0008006" key="9">
    <source>
        <dbReference type="Google" id="ProtNLM"/>
    </source>
</evidence>
<keyword evidence="8" id="KW-1185">Reference proteome</keyword>
<evidence type="ECO:0000256" key="1">
    <source>
        <dbReference type="ARBA" id="ARBA00022450"/>
    </source>
</evidence>
<keyword evidence="3" id="KW-0808">Transferase</keyword>
<accession>A0A9W6P6Y2</accession>
<comment type="caution">
    <text evidence="7">The sequence shown here is derived from an EMBL/GenBank/DDBJ whole genome shotgun (WGS) entry which is preliminary data.</text>
</comment>
<dbReference type="InterPro" id="IPR020806">
    <property type="entry name" value="PKS_PP-bd"/>
</dbReference>
<dbReference type="InterPro" id="IPR057326">
    <property type="entry name" value="KR_dom"/>
</dbReference>
<dbReference type="PANTHER" id="PTHR43775">
    <property type="entry name" value="FATTY ACID SYNTHASE"/>
    <property type="match status" value="1"/>
</dbReference>
<dbReference type="SMART" id="SM00822">
    <property type="entry name" value="PKS_KR"/>
    <property type="match status" value="1"/>
</dbReference>
<reference evidence="7" key="1">
    <citation type="submission" date="2023-02" db="EMBL/GenBank/DDBJ databases">
        <title>Nocardiopsis ansamitocini NBRC 112285.</title>
        <authorList>
            <person name="Ichikawa N."/>
            <person name="Sato H."/>
            <person name="Tonouchi N."/>
        </authorList>
    </citation>
    <scope>NUCLEOTIDE SEQUENCE</scope>
    <source>
        <strain evidence="7">NBRC 112285</strain>
    </source>
</reference>
<dbReference type="PROSITE" id="PS50075">
    <property type="entry name" value="CARRIER"/>
    <property type="match status" value="1"/>
</dbReference>
<dbReference type="Gene3D" id="1.10.1200.10">
    <property type="entry name" value="ACP-like"/>
    <property type="match status" value="1"/>
</dbReference>
<dbReference type="InterPro" id="IPR049551">
    <property type="entry name" value="PKS_DH_C"/>
</dbReference>
<organism evidence="7 8">
    <name type="scientific">Nocardiopsis ansamitocini</name>
    <dbReference type="NCBI Taxonomy" id="1670832"/>
    <lineage>
        <taxon>Bacteria</taxon>
        <taxon>Bacillati</taxon>
        <taxon>Actinomycetota</taxon>
        <taxon>Actinomycetes</taxon>
        <taxon>Streptosporangiales</taxon>
        <taxon>Nocardiopsidaceae</taxon>
        <taxon>Nocardiopsis</taxon>
    </lineage>
</organism>
<protein>
    <recommendedName>
        <fullName evidence="9">Carrier domain-containing protein</fullName>
    </recommendedName>
</protein>
<dbReference type="InterPro" id="IPR020807">
    <property type="entry name" value="PKS_DH"/>
</dbReference>
<dbReference type="CDD" id="cd08956">
    <property type="entry name" value="KR_3_FAS_SDR_x"/>
    <property type="match status" value="1"/>
</dbReference>
<gene>
    <name evidence="7" type="ORF">Nans01_25080</name>
</gene>
<dbReference type="SMART" id="SM00823">
    <property type="entry name" value="PKS_PP"/>
    <property type="match status" value="1"/>
</dbReference>
<dbReference type="InterPro" id="IPR042104">
    <property type="entry name" value="PKS_dehydratase_sf"/>
</dbReference>
<dbReference type="Pfam" id="PF08659">
    <property type="entry name" value="KR"/>
    <property type="match status" value="1"/>
</dbReference>
<dbReference type="SUPFAM" id="SSF51735">
    <property type="entry name" value="NAD(P)-binding Rossmann-fold domains"/>
    <property type="match status" value="2"/>
</dbReference>
<sequence>MVLPTYAFQHNRYWPTTPPSIGTVSAVGLTSAGHPLLGALSPLPGSGGLLLTGRLSTATHPWAAGTAPVGAPAGILPELLFRAADEAGCDAVHELTVDEAIPLPADSALRLHVMVAAPDDAGLRPVEVHTRAENAAPETPWTRNARGLLAAHGPRPDAWPHTWPPSGAEQLDIDALYDELTDAGLSCVPDARFLHTAWSLGDQVFAEAGIDAEHGDGEPGFGLHPALLDAAAHAAALCLSPAEARRPLLPTAWAGLVLHASGATRLRIRATRTGPATTSLELADDSGAPVASVASLTLEPVPRGTRPPGTDSLLRVRWDILSRPTDRADTRTNTRWAVLGPAGSARPLSQSLGEPVTAYPDIESLADAIEDGAPAPELVLADMGGPAVAPDADDVHAAVARGLGLIQEWVAEAGLRGARLVVLTRKAVAAGGPTDVPDPVGAAIWGLLRSAQSEYPDRVQLVDTDDDVQLELLLTVAAAGEPQAAVRAGTILLPRLERVTASAPHALPVLAPAGTVLVTGGTGALGGLLARHLVEAHGVRNLLLVSRRGSDAEGAAGLTQELKRLGAEVTVRACDVADRSALAAVLGDIPAAHPLTAVVHTAGLVDDGLIPALTPQRLAAVFAPKVNAALNLHELTRETDLAAFVMFSSAAGVLGSPGQGNYAAANAFLDALAHGRRSAGLVATSLAWGMWENPDGMGGALDPSDLRRMAGQGLRPLSAAEGTALFDAALCLDDAVSVPMHLDVAAARSYANAALGGAVPPLLRALVRPARNGVRPTAGRASRSLADRLVGRTPVEQEQVVLDLVLTVTALSLGATERMAPDHSFWDVGFDSLIALQFANRLSTGTGLAIGAALIFDHPTPTALAGHLLPLILAKGHVSGEELLAQLDVLERALAAAEPEDDDTRESIAARLDTIAARMR</sequence>
<dbReference type="InterPro" id="IPR013968">
    <property type="entry name" value="PKS_KR"/>
</dbReference>
<dbReference type="InterPro" id="IPR036291">
    <property type="entry name" value="NAD(P)-bd_dom_sf"/>
</dbReference>
<dbReference type="GO" id="GO:0006633">
    <property type="term" value="P:fatty acid biosynthetic process"/>
    <property type="evidence" value="ECO:0007669"/>
    <property type="project" value="TreeGrafter"/>
</dbReference>
<dbReference type="Pfam" id="PF21089">
    <property type="entry name" value="PKS_DH_N"/>
    <property type="match status" value="1"/>
</dbReference>
<dbReference type="InterPro" id="IPR036736">
    <property type="entry name" value="ACP-like_sf"/>
</dbReference>
<dbReference type="InterPro" id="IPR049900">
    <property type="entry name" value="PKS_mFAS_DH"/>
</dbReference>
<dbReference type="Gene3D" id="3.10.129.110">
    <property type="entry name" value="Polyketide synthase dehydratase"/>
    <property type="match status" value="1"/>
</dbReference>
<dbReference type="SMART" id="SM00826">
    <property type="entry name" value="PKS_DH"/>
    <property type="match status" value="1"/>
</dbReference>
<dbReference type="InterPro" id="IPR055123">
    <property type="entry name" value="SpnB-like_Rossmann"/>
</dbReference>
<name>A0A9W6P6Y2_9ACTN</name>
<feature type="domain" description="Carrier" evidence="5">
    <location>
        <begin position="792"/>
        <end position="872"/>
    </location>
</feature>
<dbReference type="InterPro" id="IPR049552">
    <property type="entry name" value="PKS_DH_N"/>
</dbReference>
<proteinExistence type="predicted"/>
<evidence type="ECO:0000259" key="5">
    <source>
        <dbReference type="PROSITE" id="PS50075"/>
    </source>
</evidence>
<dbReference type="InterPro" id="IPR009081">
    <property type="entry name" value="PP-bd_ACP"/>
</dbReference>
<dbReference type="GO" id="GO:0031177">
    <property type="term" value="F:phosphopantetheine binding"/>
    <property type="evidence" value="ECO:0007669"/>
    <property type="project" value="InterPro"/>
</dbReference>
<dbReference type="PANTHER" id="PTHR43775:SF51">
    <property type="entry name" value="INACTIVE PHENOLPHTHIOCEROL SYNTHESIS POLYKETIDE SYNTHASE TYPE I PKS1-RELATED"/>
    <property type="match status" value="1"/>
</dbReference>
<feature type="region of interest" description="N-terminal hotdog fold" evidence="4">
    <location>
        <begin position="34"/>
        <end position="156"/>
    </location>
</feature>
<dbReference type="PROSITE" id="PS52019">
    <property type="entry name" value="PKS_MFAS_DH"/>
    <property type="match status" value="1"/>
</dbReference>